<organism evidence="2 3">
    <name type="scientific">Triangularia setosa</name>
    <dbReference type="NCBI Taxonomy" id="2587417"/>
    <lineage>
        <taxon>Eukaryota</taxon>
        <taxon>Fungi</taxon>
        <taxon>Dikarya</taxon>
        <taxon>Ascomycota</taxon>
        <taxon>Pezizomycotina</taxon>
        <taxon>Sordariomycetes</taxon>
        <taxon>Sordariomycetidae</taxon>
        <taxon>Sordariales</taxon>
        <taxon>Podosporaceae</taxon>
        <taxon>Triangularia</taxon>
    </lineage>
</organism>
<accession>A0AAN7A8N6</accession>
<feature type="region of interest" description="Disordered" evidence="1">
    <location>
        <begin position="70"/>
        <end position="93"/>
    </location>
</feature>
<proteinExistence type="predicted"/>
<sequence length="253" mass="28034">MDEIEDVVYASSVASFEDVGHHHLTAHPASENKFVDPAKNAQKVEVPEIPKKEEEEDARILYTTVMVSEHGKVTNTRQGKPPSPSKPTIITPSSSLFPSGPVIEIMTTLAIPSRHDKPEAIMNAHRLSYRPYRTPDNLLSAPSPGADTVYDGQLSQQGVWICEEEMAVHSTYLRAALSAIIQYYPGFETIQRGGVLKIAAPYQMLVHHQEELESYKFSQPGGRRGEFAAATAEHIEILLNFLEEHYGTGIPTE</sequence>
<name>A0AAN7A8N6_9PEZI</name>
<comment type="caution">
    <text evidence="2">The sequence shown here is derived from an EMBL/GenBank/DDBJ whole genome shotgun (WGS) entry which is preliminary data.</text>
</comment>
<dbReference type="EMBL" id="MU866165">
    <property type="protein sequence ID" value="KAK4177414.1"/>
    <property type="molecule type" value="Genomic_DNA"/>
</dbReference>
<gene>
    <name evidence="2" type="ORF">QBC36DRAFT_371651</name>
</gene>
<evidence type="ECO:0000256" key="1">
    <source>
        <dbReference type="SAM" id="MobiDB-lite"/>
    </source>
</evidence>
<protein>
    <submittedName>
        <fullName evidence="2">Uncharacterized protein</fullName>
    </submittedName>
</protein>
<evidence type="ECO:0000313" key="3">
    <source>
        <dbReference type="Proteomes" id="UP001302321"/>
    </source>
</evidence>
<reference evidence="2" key="2">
    <citation type="submission" date="2023-05" db="EMBL/GenBank/DDBJ databases">
        <authorList>
            <consortium name="Lawrence Berkeley National Laboratory"/>
            <person name="Steindorff A."/>
            <person name="Hensen N."/>
            <person name="Bonometti L."/>
            <person name="Westerberg I."/>
            <person name="Brannstrom I.O."/>
            <person name="Guillou S."/>
            <person name="Cros-Aarteil S."/>
            <person name="Calhoun S."/>
            <person name="Haridas S."/>
            <person name="Kuo A."/>
            <person name="Mondo S."/>
            <person name="Pangilinan J."/>
            <person name="Riley R."/>
            <person name="Labutti K."/>
            <person name="Andreopoulos B."/>
            <person name="Lipzen A."/>
            <person name="Chen C."/>
            <person name="Yanf M."/>
            <person name="Daum C."/>
            <person name="Ng V."/>
            <person name="Clum A."/>
            <person name="Ohm R."/>
            <person name="Martin F."/>
            <person name="Silar P."/>
            <person name="Natvig D."/>
            <person name="Lalanne C."/>
            <person name="Gautier V."/>
            <person name="Ament-Velasquez S.L."/>
            <person name="Kruys A."/>
            <person name="Hutchinson M.I."/>
            <person name="Powell A.J."/>
            <person name="Barry K."/>
            <person name="Miller A.N."/>
            <person name="Grigoriev I.V."/>
            <person name="Debuchy R."/>
            <person name="Gladieux P."/>
            <person name="Thoren M.H."/>
            <person name="Johannesson H."/>
        </authorList>
    </citation>
    <scope>NUCLEOTIDE SEQUENCE</scope>
    <source>
        <strain evidence="2">CBS 892.96</strain>
    </source>
</reference>
<evidence type="ECO:0000313" key="2">
    <source>
        <dbReference type="EMBL" id="KAK4177414.1"/>
    </source>
</evidence>
<dbReference type="Proteomes" id="UP001302321">
    <property type="component" value="Unassembled WGS sequence"/>
</dbReference>
<keyword evidence="3" id="KW-1185">Reference proteome</keyword>
<dbReference type="AlphaFoldDB" id="A0AAN7A8N6"/>
<reference evidence="2" key="1">
    <citation type="journal article" date="2023" name="Mol. Phylogenet. Evol.">
        <title>Genome-scale phylogeny and comparative genomics of the fungal order Sordariales.</title>
        <authorList>
            <person name="Hensen N."/>
            <person name="Bonometti L."/>
            <person name="Westerberg I."/>
            <person name="Brannstrom I.O."/>
            <person name="Guillou S."/>
            <person name="Cros-Aarteil S."/>
            <person name="Calhoun S."/>
            <person name="Haridas S."/>
            <person name="Kuo A."/>
            <person name="Mondo S."/>
            <person name="Pangilinan J."/>
            <person name="Riley R."/>
            <person name="LaButti K."/>
            <person name="Andreopoulos B."/>
            <person name="Lipzen A."/>
            <person name="Chen C."/>
            <person name="Yan M."/>
            <person name="Daum C."/>
            <person name="Ng V."/>
            <person name="Clum A."/>
            <person name="Steindorff A."/>
            <person name="Ohm R.A."/>
            <person name="Martin F."/>
            <person name="Silar P."/>
            <person name="Natvig D.O."/>
            <person name="Lalanne C."/>
            <person name="Gautier V."/>
            <person name="Ament-Velasquez S.L."/>
            <person name="Kruys A."/>
            <person name="Hutchinson M.I."/>
            <person name="Powell A.J."/>
            <person name="Barry K."/>
            <person name="Miller A.N."/>
            <person name="Grigoriev I.V."/>
            <person name="Debuchy R."/>
            <person name="Gladieux P."/>
            <person name="Hiltunen Thoren M."/>
            <person name="Johannesson H."/>
        </authorList>
    </citation>
    <scope>NUCLEOTIDE SEQUENCE</scope>
    <source>
        <strain evidence="2">CBS 892.96</strain>
    </source>
</reference>